<dbReference type="Proteomes" id="UP000182793">
    <property type="component" value="Unassembled WGS sequence"/>
</dbReference>
<evidence type="ECO:0000256" key="3">
    <source>
        <dbReference type="SAM" id="SignalP"/>
    </source>
</evidence>
<dbReference type="Proteomes" id="UP000029382">
    <property type="component" value="Unassembled WGS sequence"/>
</dbReference>
<accession>A0A091BVM2</accession>
<evidence type="ECO:0000313" key="9">
    <source>
        <dbReference type="Proteomes" id="UP000182793"/>
    </source>
</evidence>
<evidence type="ECO:0000313" key="7">
    <source>
        <dbReference type="EMBL" id="SFL08724.1"/>
    </source>
</evidence>
<dbReference type="Pfam" id="PF05257">
    <property type="entry name" value="CHAP"/>
    <property type="match status" value="1"/>
</dbReference>
<feature type="domain" description="LysM" evidence="5">
    <location>
        <begin position="28"/>
        <end position="72"/>
    </location>
</feature>
<dbReference type="Pfam" id="PF01476">
    <property type="entry name" value="LysM"/>
    <property type="match status" value="1"/>
</dbReference>
<keyword evidence="9" id="KW-1185">Reference proteome</keyword>
<dbReference type="Gene3D" id="3.10.350.10">
    <property type="entry name" value="LysM domain"/>
    <property type="match status" value="1"/>
</dbReference>
<dbReference type="EMBL" id="FOTG01000002">
    <property type="protein sequence ID" value="SFL08724.1"/>
    <property type="molecule type" value="Genomic_DNA"/>
</dbReference>
<reference evidence="7 9" key="2">
    <citation type="submission" date="2016-10" db="EMBL/GenBank/DDBJ databases">
        <authorList>
            <person name="Varghese N."/>
            <person name="Submissions S."/>
        </authorList>
    </citation>
    <scope>NUCLEOTIDE SEQUENCE [LARGE SCALE GENOMIC DNA]</scope>
    <source>
        <strain evidence="7 9">JB1</strain>
    </source>
</reference>
<evidence type="ECO:0000256" key="2">
    <source>
        <dbReference type="ARBA" id="ARBA00022801"/>
    </source>
</evidence>
<evidence type="ECO:0000313" key="8">
    <source>
        <dbReference type="Proteomes" id="UP000029382"/>
    </source>
</evidence>
<organism evidence="6 8">
    <name type="scientific">Streptococcus equinus JB1</name>
    <dbReference type="NCBI Taxonomy" id="1294274"/>
    <lineage>
        <taxon>Bacteria</taxon>
        <taxon>Bacillati</taxon>
        <taxon>Bacillota</taxon>
        <taxon>Bacilli</taxon>
        <taxon>Lactobacillales</taxon>
        <taxon>Streptococcaceae</taxon>
        <taxon>Streptococcus</taxon>
    </lineage>
</organism>
<keyword evidence="2" id="KW-0378">Hydrolase</keyword>
<evidence type="ECO:0000259" key="5">
    <source>
        <dbReference type="PROSITE" id="PS51782"/>
    </source>
</evidence>
<gene>
    <name evidence="6" type="ORF">H702_02575</name>
    <name evidence="7" type="ORF">SAMN02910290_00424</name>
</gene>
<evidence type="ECO:0000256" key="1">
    <source>
        <dbReference type="ARBA" id="ARBA00022729"/>
    </source>
</evidence>
<dbReference type="PROSITE" id="PS50911">
    <property type="entry name" value="CHAP"/>
    <property type="match status" value="1"/>
</dbReference>
<dbReference type="SMART" id="SM00257">
    <property type="entry name" value="LysM"/>
    <property type="match status" value="1"/>
</dbReference>
<dbReference type="AlphaFoldDB" id="A0A091BVM2"/>
<keyword evidence="1 3" id="KW-0732">Signal</keyword>
<dbReference type="GO" id="GO:0016787">
    <property type="term" value="F:hydrolase activity"/>
    <property type="evidence" value="ECO:0007669"/>
    <property type="project" value="UniProtKB-KW"/>
</dbReference>
<evidence type="ECO:0000313" key="6">
    <source>
        <dbReference type="EMBL" id="KFN88490.1"/>
    </source>
</evidence>
<proteinExistence type="predicted"/>
<dbReference type="SUPFAM" id="SSF54001">
    <property type="entry name" value="Cysteine proteinases"/>
    <property type="match status" value="1"/>
</dbReference>
<reference evidence="6 8" key="1">
    <citation type="journal article" date="2014" name="Genome Announc.">
        <title>Draft Genome Sequences of Streptococcus bovis Strains ATCC 33317 and JB1.</title>
        <authorList>
            <person name="Benahmed F.H."/>
            <person name="Gopinath G.R."/>
            <person name="Harbottle H."/>
            <person name="Cotta M.A."/>
            <person name="Luo Y."/>
            <person name="Henderson C."/>
            <person name="Teri P."/>
            <person name="Soppet D."/>
            <person name="Rasmussen M."/>
            <person name="Whitehead T.R."/>
            <person name="Davidson M."/>
        </authorList>
    </citation>
    <scope>NUCLEOTIDE SEQUENCE [LARGE SCALE GENOMIC DNA]</scope>
    <source>
        <strain evidence="6 8">JB1</strain>
    </source>
</reference>
<dbReference type="InterPro" id="IPR036779">
    <property type="entry name" value="LysM_dom_sf"/>
</dbReference>
<feature type="chain" id="PRO_5001870289" evidence="3">
    <location>
        <begin position="28"/>
        <end position="220"/>
    </location>
</feature>
<dbReference type="InterPro" id="IPR009148">
    <property type="entry name" value="PcsB-like"/>
</dbReference>
<dbReference type="InterPro" id="IPR018392">
    <property type="entry name" value="LysM"/>
</dbReference>
<feature type="signal peptide" evidence="3">
    <location>
        <begin position="1"/>
        <end position="27"/>
    </location>
</feature>
<evidence type="ECO:0000259" key="4">
    <source>
        <dbReference type="PROSITE" id="PS50911"/>
    </source>
</evidence>
<comment type="caution">
    <text evidence="6">The sequence shown here is derived from an EMBL/GenBank/DDBJ whole genome shotgun (WGS) entry which is preliminary data.</text>
</comment>
<name>A0A091BVM2_STREI</name>
<dbReference type="SUPFAM" id="SSF54106">
    <property type="entry name" value="LysM domain"/>
    <property type="match status" value="1"/>
</dbReference>
<dbReference type="InterPro" id="IPR007921">
    <property type="entry name" value="CHAP_dom"/>
</dbReference>
<dbReference type="InterPro" id="IPR038765">
    <property type="entry name" value="Papain-like_cys_pep_sf"/>
</dbReference>
<dbReference type="PROSITE" id="PS51782">
    <property type="entry name" value="LYSM"/>
    <property type="match status" value="1"/>
</dbReference>
<dbReference type="CDD" id="cd00118">
    <property type="entry name" value="LysM"/>
    <property type="match status" value="1"/>
</dbReference>
<dbReference type="EMBL" id="AUZH01000012">
    <property type="protein sequence ID" value="KFN88490.1"/>
    <property type="molecule type" value="Genomic_DNA"/>
</dbReference>
<feature type="domain" description="Peptidase C51" evidence="4">
    <location>
        <begin position="91"/>
        <end position="216"/>
    </location>
</feature>
<protein>
    <submittedName>
        <fullName evidence="7">Surface antigen</fullName>
    </submittedName>
</protein>
<sequence length="220" mass="23778">MNYKTKLVLATATLSGALLFSQVNVKADTYTLQSGDSFYSVAQMYGLSVYDLAALNGMSIYDTIVPGQVLQIPDKTPIDPFVTNLLTSSRNSESAQADVPAVKSENSTNTYPVGQCTWGVKQVATWASNWWGNAGDWAANAASQGYVVGTQAEVGAIVCWTDPDSYGHVAYVTAVNASGQIQVLESNYGNKQWIDNYRGWFDPTKSNTAGAVSYIYPESY</sequence>
<dbReference type="Gene3D" id="3.90.1720.10">
    <property type="entry name" value="endopeptidase domain like (from Nostoc punctiforme)"/>
    <property type="match status" value="1"/>
</dbReference>
<dbReference type="PRINTS" id="PR01852">
    <property type="entry name" value="SIBAPROTEIN"/>
</dbReference>